<dbReference type="Pfam" id="PF12229">
    <property type="entry name" value="PG_binding_4"/>
    <property type="match status" value="1"/>
</dbReference>
<dbReference type="InterPro" id="IPR007391">
    <property type="entry name" value="Vancomycin_resist_VanW"/>
</dbReference>
<feature type="transmembrane region" description="Helical" evidence="2">
    <location>
        <begin position="42"/>
        <end position="60"/>
    </location>
</feature>
<accession>A0A7C4XIL9</accession>
<dbReference type="Pfam" id="PF04294">
    <property type="entry name" value="VanW"/>
    <property type="match status" value="1"/>
</dbReference>
<dbReference type="PANTHER" id="PTHR35788">
    <property type="entry name" value="EXPORTED PROTEIN-RELATED"/>
    <property type="match status" value="1"/>
</dbReference>
<dbReference type="SMART" id="SM01208">
    <property type="entry name" value="G5"/>
    <property type="match status" value="1"/>
</dbReference>
<keyword evidence="2" id="KW-0472">Membrane</keyword>
<proteinExistence type="predicted"/>
<dbReference type="InterPro" id="IPR011098">
    <property type="entry name" value="G5_dom"/>
</dbReference>
<comment type="caution">
    <text evidence="4">The sequence shown here is derived from an EMBL/GenBank/DDBJ whole genome shotgun (WGS) entry which is preliminary data.</text>
</comment>
<evidence type="ECO:0000256" key="1">
    <source>
        <dbReference type="ARBA" id="ARBA00022729"/>
    </source>
</evidence>
<evidence type="ECO:0000256" key="2">
    <source>
        <dbReference type="SAM" id="Phobius"/>
    </source>
</evidence>
<reference evidence="4" key="1">
    <citation type="journal article" date="2020" name="mSystems">
        <title>Genome- and Community-Level Interaction Insights into Carbon Utilization and Element Cycling Functions of Hydrothermarchaeota in Hydrothermal Sediment.</title>
        <authorList>
            <person name="Zhou Z."/>
            <person name="Liu Y."/>
            <person name="Xu W."/>
            <person name="Pan J."/>
            <person name="Luo Z.H."/>
            <person name="Li M."/>
        </authorList>
    </citation>
    <scope>NUCLEOTIDE SEQUENCE [LARGE SCALE GENOMIC DNA]</scope>
    <source>
        <strain evidence="4">SpSt-417</strain>
    </source>
</reference>
<dbReference type="EMBL" id="DSRT01000174">
    <property type="protein sequence ID" value="HGW29896.1"/>
    <property type="molecule type" value="Genomic_DNA"/>
</dbReference>
<keyword evidence="1" id="KW-0732">Signal</keyword>
<keyword evidence="2" id="KW-0812">Transmembrane</keyword>
<dbReference type="PANTHER" id="PTHR35788:SF1">
    <property type="entry name" value="EXPORTED PROTEIN"/>
    <property type="match status" value="1"/>
</dbReference>
<sequence>MSEKKHKGKVHKFLTHFSKSNLSNKVSEFAKSEEFYSLIKKLYFVVLVVIVFFTVYHIGYTKRIIPGVRVGDIFVGGLTYDQAVEALTKHNNSLKKDLKLVFDSRDFEIKGETISLEYNIEATVSRAFDLGRSGNIFVDTKDKLASLVKTIQLKTHYDVDSGSLSSEFSRIKGEINVEPTEATFKLANNVLIIEPSYDGQKVDDQHLYDTVINSLEKMNFRERKLSVENLKPQNTKEDLEKVYDKVNNLVFNKIEIIYQDKKWMPTVDQMLEFVSVEKDGRNVEVGLNRAKFQSYVNQIKLEVDELPRGNVTAVQNNLVTGFEVTRKGRELNTSKLVSEFKDAFLNQKSQVFLDVAEIAELNDPSRYGIFSLIGEGSSKFTGSIPARVNNLTLAAARIDGIIVPPGETFSFNNSVGEISGRTGYDTAYIISNGRTVLGEGGGVCQTSTTLFRAVLNSGLPVVVRHPHAYRVGYYELDGAIGIDASVFQPLLDFQFKNDTPNHILIQSSWDTAAQTLNFKIYGTPDGRSVEISTPVVTNLIPPPEPLYQDDPTLEKGKTKQVDWAAWGAKASFTRKVTRDDEVLYEDSFKSTYQPWRAIFLVGAKEDD</sequence>
<evidence type="ECO:0000313" key="4">
    <source>
        <dbReference type="EMBL" id="HGW29896.1"/>
    </source>
</evidence>
<gene>
    <name evidence="4" type="ORF">ENR63_03175</name>
</gene>
<dbReference type="InterPro" id="IPR022029">
    <property type="entry name" value="YoaR-like_PG-bd"/>
</dbReference>
<keyword evidence="2" id="KW-1133">Transmembrane helix</keyword>
<dbReference type="InterPro" id="IPR052913">
    <property type="entry name" value="Glycopeptide_resist_protein"/>
</dbReference>
<dbReference type="AlphaFoldDB" id="A0A7C4XIL9"/>
<organism evidence="4">
    <name type="scientific">candidate division WWE3 bacterium</name>
    <dbReference type="NCBI Taxonomy" id="2053526"/>
    <lineage>
        <taxon>Bacteria</taxon>
        <taxon>Katanobacteria</taxon>
    </lineage>
</organism>
<evidence type="ECO:0000259" key="3">
    <source>
        <dbReference type="SMART" id="SM01208"/>
    </source>
</evidence>
<protein>
    <recommendedName>
        <fullName evidence="3">G5 domain-containing protein</fullName>
    </recommendedName>
</protein>
<feature type="domain" description="G5" evidence="3">
    <location>
        <begin position="529"/>
        <end position="605"/>
    </location>
</feature>
<name>A0A7C4XIL9_UNCKA</name>